<proteinExistence type="inferred from homology"/>
<dbReference type="SUPFAM" id="SSF88659">
    <property type="entry name" value="Sigma3 and sigma4 domains of RNA polymerase sigma factors"/>
    <property type="match status" value="1"/>
</dbReference>
<dbReference type="Pfam" id="PF08281">
    <property type="entry name" value="Sigma70_r4_2"/>
    <property type="match status" value="1"/>
</dbReference>
<dbReference type="GO" id="GO:0016987">
    <property type="term" value="F:sigma factor activity"/>
    <property type="evidence" value="ECO:0007669"/>
    <property type="project" value="UniProtKB-KW"/>
</dbReference>
<dbReference type="NCBIfam" id="TIGR02947">
    <property type="entry name" value="SigH_actino"/>
    <property type="match status" value="1"/>
</dbReference>
<dbReference type="CDD" id="cd06171">
    <property type="entry name" value="Sigma70_r4"/>
    <property type="match status" value="1"/>
</dbReference>
<keyword evidence="3" id="KW-0731">Sigma factor</keyword>
<protein>
    <submittedName>
        <fullName evidence="8">RNA polymerase sigma factor</fullName>
    </submittedName>
</protein>
<dbReference type="InterPro" id="IPR036388">
    <property type="entry name" value="WH-like_DNA-bd_sf"/>
</dbReference>
<dbReference type="InterPro" id="IPR014284">
    <property type="entry name" value="RNA_pol_sigma-70_dom"/>
</dbReference>
<reference evidence="8 9" key="1">
    <citation type="journal article" date="2016" name="Genome Announc.">
        <title>Complete Genome Sequence of Aurantimicrobium minutum Type Strain KNCT, a Planktonic Ultramicrobacterium Isolated from River Water.</title>
        <authorList>
            <person name="Nakai R."/>
            <person name="Fujisawa T."/>
            <person name="Nakamura Y."/>
            <person name="Nishide H."/>
            <person name="Uchiyama I."/>
            <person name="Baba T."/>
            <person name="Toyoda A."/>
            <person name="Fujiyama A."/>
            <person name="Naganuma T."/>
            <person name="Niki H."/>
        </authorList>
    </citation>
    <scope>NUCLEOTIDE SEQUENCE [LARGE SCALE GENOMIC DNA]</scope>
    <source>
        <strain evidence="8 9">KNC</strain>
    </source>
</reference>
<dbReference type="PANTHER" id="PTHR43133">
    <property type="entry name" value="RNA POLYMERASE ECF-TYPE SIGMA FACTO"/>
    <property type="match status" value="1"/>
</dbReference>
<dbReference type="Gene3D" id="1.10.1740.10">
    <property type="match status" value="1"/>
</dbReference>
<name>A0A173LV57_9MICO</name>
<dbReference type="Proteomes" id="UP000243847">
    <property type="component" value="Chromosome sequence1"/>
</dbReference>
<dbReference type="InterPro" id="IPR039425">
    <property type="entry name" value="RNA_pol_sigma-70-like"/>
</dbReference>
<feature type="domain" description="RNA polymerase sigma-70 region 2" evidence="6">
    <location>
        <begin position="34"/>
        <end position="97"/>
    </location>
</feature>
<dbReference type="OrthoDB" id="9803470at2"/>
<sequence>MATALLEERAGVGLSVMTSAASARSQLFEEQAMEHIDKLYAHAMRKTGNSADANDLVQETYLKAFAAFDQFQQGTNIKAWLHRILENTYINQYRKQQNQPYYSPLEELEDWQLGDAESRTATSSRSAEAEAIDHLPASAIKDALQALPEDFRAAVYLVDVEGYSYQEVADIMESPTGTVMSRLHRGRKLLREQLADYAREQGFGKDK</sequence>
<organism evidence="8 9">
    <name type="scientific">Aurantimicrobium minutum</name>
    <dbReference type="NCBI Taxonomy" id="708131"/>
    <lineage>
        <taxon>Bacteria</taxon>
        <taxon>Bacillati</taxon>
        <taxon>Actinomycetota</taxon>
        <taxon>Actinomycetes</taxon>
        <taxon>Micrococcales</taxon>
        <taxon>Microbacteriaceae</taxon>
        <taxon>Aurantimicrobium</taxon>
    </lineage>
</organism>
<dbReference type="Pfam" id="PF04542">
    <property type="entry name" value="Sigma70_r2"/>
    <property type="match status" value="1"/>
</dbReference>
<dbReference type="NCBIfam" id="TIGR02937">
    <property type="entry name" value="sigma70-ECF"/>
    <property type="match status" value="1"/>
</dbReference>
<dbReference type="AlphaFoldDB" id="A0A173LV57"/>
<dbReference type="FunFam" id="1.10.10.10:FF:000068">
    <property type="entry name" value="RNA polymerase sigma factor"/>
    <property type="match status" value="1"/>
</dbReference>
<dbReference type="GO" id="GO:0006352">
    <property type="term" value="P:DNA-templated transcription initiation"/>
    <property type="evidence" value="ECO:0007669"/>
    <property type="project" value="InterPro"/>
</dbReference>
<accession>A0A173LV57</accession>
<comment type="similarity">
    <text evidence="1">Belongs to the sigma-70 factor family. ECF subfamily.</text>
</comment>
<evidence type="ECO:0000313" key="9">
    <source>
        <dbReference type="Proteomes" id="UP000243847"/>
    </source>
</evidence>
<dbReference type="InterPro" id="IPR013324">
    <property type="entry name" value="RNA_pol_sigma_r3/r4-like"/>
</dbReference>
<evidence type="ECO:0000256" key="1">
    <source>
        <dbReference type="ARBA" id="ARBA00010641"/>
    </source>
</evidence>
<evidence type="ECO:0000259" key="6">
    <source>
        <dbReference type="Pfam" id="PF04542"/>
    </source>
</evidence>
<dbReference type="GO" id="GO:0006950">
    <property type="term" value="P:response to stress"/>
    <property type="evidence" value="ECO:0007669"/>
    <property type="project" value="UniProtKB-ARBA"/>
</dbReference>
<dbReference type="Gene3D" id="1.10.10.10">
    <property type="entry name" value="Winged helix-like DNA-binding domain superfamily/Winged helix DNA-binding domain"/>
    <property type="match status" value="1"/>
</dbReference>
<evidence type="ECO:0000256" key="4">
    <source>
        <dbReference type="ARBA" id="ARBA00023125"/>
    </source>
</evidence>
<evidence type="ECO:0000256" key="5">
    <source>
        <dbReference type="ARBA" id="ARBA00023163"/>
    </source>
</evidence>
<keyword evidence="2" id="KW-0805">Transcription regulation</keyword>
<evidence type="ECO:0000256" key="2">
    <source>
        <dbReference type="ARBA" id="ARBA00023015"/>
    </source>
</evidence>
<dbReference type="PANTHER" id="PTHR43133:SF59">
    <property type="entry name" value="ECF RNA POLYMERASE SIGMA FACTOR SIGR"/>
    <property type="match status" value="1"/>
</dbReference>
<evidence type="ECO:0000259" key="7">
    <source>
        <dbReference type="Pfam" id="PF08281"/>
    </source>
</evidence>
<keyword evidence="4" id="KW-0238">DNA-binding</keyword>
<dbReference type="InterPro" id="IPR007627">
    <property type="entry name" value="RNA_pol_sigma70_r2"/>
</dbReference>
<dbReference type="EMBL" id="AP017457">
    <property type="protein sequence ID" value="BAU98710.1"/>
    <property type="molecule type" value="Genomic_DNA"/>
</dbReference>
<dbReference type="InterPro" id="IPR013325">
    <property type="entry name" value="RNA_pol_sigma_r2"/>
</dbReference>
<evidence type="ECO:0000313" key="8">
    <source>
        <dbReference type="EMBL" id="BAU98710.1"/>
    </source>
</evidence>
<dbReference type="InterPro" id="IPR013249">
    <property type="entry name" value="RNA_pol_sigma70_r4_t2"/>
</dbReference>
<keyword evidence="5" id="KW-0804">Transcription</keyword>
<dbReference type="GO" id="GO:0003677">
    <property type="term" value="F:DNA binding"/>
    <property type="evidence" value="ECO:0007669"/>
    <property type="project" value="UniProtKB-KW"/>
</dbReference>
<evidence type="ECO:0000256" key="3">
    <source>
        <dbReference type="ARBA" id="ARBA00023082"/>
    </source>
</evidence>
<dbReference type="KEGG" id="amin:AUMI_11680"/>
<dbReference type="SUPFAM" id="SSF88946">
    <property type="entry name" value="Sigma2 domain of RNA polymerase sigma factors"/>
    <property type="match status" value="1"/>
</dbReference>
<feature type="domain" description="RNA polymerase sigma factor 70 region 4 type 2" evidence="7">
    <location>
        <begin position="139"/>
        <end position="190"/>
    </location>
</feature>
<gene>
    <name evidence="8" type="ORF">AUMI_11680</name>
</gene>
<dbReference type="InterPro" id="IPR014293">
    <property type="entry name" value="RNA_pol_sigma70_actinobac"/>
</dbReference>